<dbReference type="OrthoDB" id="2681820at2759"/>
<protein>
    <submittedName>
        <fullName evidence="1">Uncharacterized protein</fullName>
    </submittedName>
</protein>
<name>A0A9P7DXQ6_9AGAM</name>
<comment type="caution">
    <text evidence="1">The sequence shown here is derived from an EMBL/GenBank/DDBJ whole genome shotgun (WGS) entry which is preliminary data.</text>
</comment>
<dbReference type="Proteomes" id="UP000807769">
    <property type="component" value="Unassembled WGS sequence"/>
</dbReference>
<evidence type="ECO:0000313" key="1">
    <source>
        <dbReference type="EMBL" id="KAG1806100.1"/>
    </source>
</evidence>
<gene>
    <name evidence="1" type="ORF">BJ212DRAFT_790965</name>
</gene>
<keyword evidence="2" id="KW-1185">Reference proteome</keyword>
<proteinExistence type="predicted"/>
<dbReference type="GeneID" id="64638094"/>
<dbReference type="AlphaFoldDB" id="A0A9P7DXQ6"/>
<accession>A0A9P7DXQ6</accession>
<organism evidence="1 2">
    <name type="scientific">Suillus subaureus</name>
    <dbReference type="NCBI Taxonomy" id="48587"/>
    <lineage>
        <taxon>Eukaryota</taxon>
        <taxon>Fungi</taxon>
        <taxon>Dikarya</taxon>
        <taxon>Basidiomycota</taxon>
        <taxon>Agaricomycotina</taxon>
        <taxon>Agaricomycetes</taxon>
        <taxon>Agaricomycetidae</taxon>
        <taxon>Boletales</taxon>
        <taxon>Suillineae</taxon>
        <taxon>Suillaceae</taxon>
        <taxon>Suillus</taxon>
    </lineage>
</organism>
<sequence length="121" mass="13906">MAEQPKRRTLLFPIDLGSPAQYDQSVFPLSKVQGKDTISEVNLYLEATLDEIFKISQMAGNAEDFQELIYDAKTQYDELIAGKKKIEQQRKSWNPVKKFSAYRSVRLLLETGKALFTETRV</sequence>
<reference evidence="1" key="1">
    <citation type="journal article" date="2020" name="New Phytol.">
        <title>Comparative genomics reveals dynamic genome evolution in host specialist ectomycorrhizal fungi.</title>
        <authorList>
            <person name="Lofgren L.A."/>
            <person name="Nguyen N.H."/>
            <person name="Vilgalys R."/>
            <person name="Ruytinx J."/>
            <person name="Liao H.L."/>
            <person name="Branco S."/>
            <person name="Kuo A."/>
            <person name="LaButti K."/>
            <person name="Lipzen A."/>
            <person name="Andreopoulos W."/>
            <person name="Pangilinan J."/>
            <person name="Riley R."/>
            <person name="Hundley H."/>
            <person name="Na H."/>
            <person name="Barry K."/>
            <person name="Grigoriev I.V."/>
            <person name="Stajich J.E."/>
            <person name="Kennedy P.G."/>
        </authorList>
    </citation>
    <scope>NUCLEOTIDE SEQUENCE</scope>
    <source>
        <strain evidence="1">MN1</strain>
    </source>
</reference>
<dbReference type="EMBL" id="JABBWG010000048">
    <property type="protein sequence ID" value="KAG1806100.1"/>
    <property type="molecule type" value="Genomic_DNA"/>
</dbReference>
<dbReference type="RefSeq" id="XP_041187621.1">
    <property type="nucleotide sequence ID" value="XM_041344078.1"/>
</dbReference>
<evidence type="ECO:0000313" key="2">
    <source>
        <dbReference type="Proteomes" id="UP000807769"/>
    </source>
</evidence>